<dbReference type="InterPro" id="IPR013780">
    <property type="entry name" value="Glyco_hydro_b"/>
</dbReference>
<evidence type="ECO:0000256" key="1">
    <source>
        <dbReference type="ARBA" id="ARBA00008061"/>
    </source>
</evidence>
<reference evidence="5" key="1">
    <citation type="journal article" date="2015" name="Int. J. Syst. Evol. Microbiol.">
        <title>Rhizobium alvei sp. nov., isolated from a freshwater river.</title>
        <authorList>
            <person name="Sheu S.Y."/>
            <person name="Huang H.W."/>
            <person name="Young C.C."/>
            <person name="Chen W.M."/>
        </authorList>
    </citation>
    <scope>NUCLEOTIDE SEQUENCE</scope>
    <source>
        <strain evidence="5">TNR-22</strain>
    </source>
</reference>
<dbReference type="Gene3D" id="2.60.40.1180">
    <property type="entry name" value="Golgi alpha-mannosidase II"/>
    <property type="match status" value="1"/>
</dbReference>
<dbReference type="SUPFAM" id="SSF51445">
    <property type="entry name" value="(Trans)glycosidases"/>
    <property type="match status" value="1"/>
</dbReference>
<dbReference type="InterPro" id="IPR004193">
    <property type="entry name" value="Glyco_hydro_13_N"/>
</dbReference>
<dbReference type="InterPro" id="IPR013783">
    <property type="entry name" value="Ig-like_fold"/>
</dbReference>
<protein>
    <submittedName>
        <fullName evidence="5">Glycogen debranching protein GlgX</fullName>
    </submittedName>
</protein>
<evidence type="ECO:0000313" key="6">
    <source>
        <dbReference type="Proteomes" id="UP001174932"/>
    </source>
</evidence>
<dbReference type="SUPFAM" id="SSF81296">
    <property type="entry name" value="E set domains"/>
    <property type="match status" value="1"/>
</dbReference>
<dbReference type="InterPro" id="IPR011837">
    <property type="entry name" value="Glycogen_debranch_GlgX"/>
</dbReference>
<proteinExistence type="inferred from homology"/>
<feature type="domain" description="Glycosyl hydrolase family 13 catalytic" evidence="4">
    <location>
        <begin position="143"/>
        <end position="546"/>
    </location>
</feature>
<evidence type="ECO:0000313" key="5">
    <source>
        <dbReference type="EMBL" id="MDO6965383.1"/>
    </source>
</evidence>
<organism evidence="5 6">
    <name type="scientific">Rhizobium alvei</name>
    <dbReference type="NCBI Taxonomy" id="1132659"/>
    <lineage>
        <taxon>Bacteria</taxon>
        <taxon>Pseudomonadati</taxon>
        <taxon>Pseudomonadota</taxon>
        <taxon>Alphaproteobacteria</taxon>
        <taxon>Hyphomicrobiales</taxon>
        <taxon>Rhizobiaceae</taxon>
        <taxon>Rhizobium/Agrobacterium group</taxon>
        <taxon>Rhizobium</taxon>
    </lineage>
</organism>
<dbReference type="Gene3D" id="2.60.40.10">
    <property type="entry name" value="Immunoglobulins"/>
    <property type="match status" value="1"/>
</dbReference>
<accession>A0ABT8YNT9</accession>
<dbReference type="CDD" id="cd02856">
    <property type="entry name" value="E_set_GDE_Isoamylase_N"/>
    <property type="match status" value="1"/>
</dbReference>
<dbReference type="Gene3D" id="3.20.20.80">
    <property type="entry name" value="Glycosidases"/>
    <property type="match status" value="1"/>
</dbReference>
<sequence length="660" mass="72993">MTARKPGIDIRPEGTTFTVFSRHATSIELCLFGDQGKNELCRLPMEEGRDHLWHLFVEGAHAGSRYGYRAKGTYDPDRGFWFDPAKLLVDPYSVELDRPFHYDPRLSEYGVDTADLVPKALVTDCQTLPHRAPLFHQGGLIYEINVRAFTMRHPDIPAGERGTVKALTHPSVIAHLKRIGVSAIELMPITAWIDERHLPLLGLSNSWGYNPVALMALDPRLCPGGVRELADTVAALHAHGIGTILDLVFNHTGESDNAGPTLSMRGLDSLSYYRHPHGHPGGLINDTGCGNTLACDHKVVRDLVLDSLRHFVLHAGVDGFRFDLAPILGRSHHGFSADAPLLQSLQDDPVLADRVLIAEPWDVGPGGYQLGRFPPVFLEWNDWARDTMRKFWRGDERKVGDLATVLSGSSNIFHSTSTRRTRTVNFIAAHDGFTLADLVAYEHKHNEANGEYNRDGHDDNHSWNNGVEGETHQASVLARRADDVKALLTTLFVSRGTIMLTAGDEMGRTQKGNNNAYAQDNALTWLDWKDADVDLLDHVETLAVIRARYSVFSEIGFLNGNGDVHWLTPHGDIKSVADWEAPGNGHLAMILRSQDRHSCEAVLLAVLFNRQHEAKMFHLPGGARRWHAVIGSGMTVAPRSVSIFRAVDDGSFFAEGSAHG</sequence>
<evidence type="ECO:0000256" key="3">
    <source>
        <dbReference type="ARBA" id="ARBA00023295"/>
    </source>
</evidence>
<name>A0ABT8YNT9_9HYPH</name>
<dbReference type="Proteomes" id="UP001174932">
    <property type="component" value="Unassembled WGS sequence"/>
</dbReference>
<keyword evidence="6" id="KW-1185">Reference proteome</keyword>
<dbReference type="CDD" id="cd11326">
    <property type="entry name" value="AmyAc_Glg_debranch"/>
    <property type="match status" value="1"/>
</dbReference>
<dbReference type="InterPro" id="IPR006047">
    <property type="entry name" value="GH13_cat_dom"/>
</dbReference>
<dbReference type="PANTHER" id="PTHR43002">
    <property type="entry name" value="GLYCOGEN DEBRANCHING ENZYME"/>
    <property type="match status" value="1"/>
</dbReference>
<comment type="similarity">
    <text evidence="1">Belongs to the glycosyl hydrolase 13 family.</text>
</comment>
<comment type="caution">
    <text evidence="5">The sequence shown here is derived from an EMBL/GenBank/DDBJ whole genome shotgun (WGS) entry which is preliminary data.</text>
</comment>
<dbReference type="SUPFAM" id="SSF51011">
    <property type="entry name" value="Glycosyl hydrolase domain"/>
    <property type="match status" value="1"/>
</dbReference>
<gene>
    <name evidence="5" type="primary">glgX</name>
    <name evidence="5" type="ORF">Q4481_15560</name>
</gene>
<dbReference type="InterPro" id="IPR017853">
    <property type="entry name" value="GH"/>
</dbReference>
<evidence type="ECO:0000256" key="2">
    <source>
        <dbReference type="ARBA" id="ARBA00022801"/>
    </source>
</evidence>
<reference evidence="5" key="2">
    <citation type="submission" date="2023-07" db="EMBL/GenBank/DDBJ databases">
        <authorList>
            <person name="Shen H."/>
        </authorList>
    </citation>
    <scope>NUCLEOTIDE SEQUENCE</scope>
    <source>
        <strain evidence="5">TNR-22</strain>
    </source>
</reference>
<keyword evidence="2" id="KW-0378">Hydrolase</keyword>
<dbReference type="NCBIfam" id="TIGR02100">
    <property type="entry name" value="glgX_debranch"/>
    <property type="match status" value="1"/>
</dbReference>
<dbReference type="InterPro" id="IPR014756">
    <property type="entry name" value="Ig_E-set"/>
</dbReference>
<evidence type="ECO:0000259" key="4">
    <source>
        <dbReference type="SMART" id="SM00642"/>
    </source>
</evidence>
<dbReference type="Pfam" id="PF02922">
    <property type="entry name" value="CBM_48"/>
    <property type="match status" value="1"/>
</dbReference>
<keyword evidence="3" id="KW-0326">Glycosidase</keyword>
<dbReference type="EMBL" id="JAUOZU010000010">
    <property type="protein sequence ID" value="MDO6965383.1"/>
    <property type="molecule type" value="Genomic_DNA"/>
</dbReference>
<dbReference type="RefSeq" id="WP_304377304.1">
    <property type="nucleotide sequence ID" value="NZ_JAUOZU010000010.1"/>
</dbReference>
<dbReference type="InterPro" id="IPR044505">
    <property type="entry name" value="GlgX_Isoamylase_N_E_set"/>
</dbReference>
<dbReference type="SMART" id="SM00642">
    <property type="entry name" value="Aamy"/>
    <property type="match status" value="1"/>
</dbReference>